<evidence type="ECO:0000256" key="2">
    <source>
        <dbReference type="ARBA" id="ARBA00004240"/>
    </source>
</evidence>
<dbReference type="InterPro" id="IPR052374">
    <property type="entry name" value="SERAC1"/>
</dbReference>
<keyword evidence="8" id="KW-1185">Reference proteome</keyword>
<evidence type="ECO:0000313" key="7">
    <source>
        <dbReference type="EMBL" id="GFF85142.1"/>
    </source>
</evidence>
<dbReference type="Proteomes" id="UP000465266">
    <property type="component" value="Unassembled WGS sequence"/>
</dbReference>
<comment type="subcellular location">
    <subcellularLocation>
        <location evidence="2">Endoplasmic reticulum</location>
    </subcellularLocation>
    <subcellularLocation>
        <location evidence="3">Membrane</location>
    </subcellularLocation>
    <subcellularLocation>
        <location evidence="1">Mitochondrion</location>
    </subcellularLocation>
</comment>
<evidence type="ECO:0000256" key="3">
    <source>
        <dbReference type="ARBA" id="ARBA00004370"/>
    </source>
</evidence>
<reference evidence="7 8" key="1">
    <citation type="submission" date="2020-01" db="EMBL/GenBank/DDBJ databases">
        <title>Draft genome sequence of Aspergillus udagawae IFM 53868.</title>
        <authorList>
            <person name="Takahashi H."/>
            <person name="Yaguchi T."/>
        </authorList>
    </citation>
    <scope>NUCLEOTIDE SEQUENCE [LARGE SCALE GENOMIC DNA]</scope>
    <source>
        <strain evidence="7 8">IFM 53868</strain>
    </source>
</reference>
<protein>
    <recommendedName>
        <fullName evidence="9">Protein SERAC1</fullName>
    </recommendedName>
</protein>
<name>A0ABQ1ANF6_9EURO</name>
<dbReference type="PANTHER" id="PTHR48182">
    <property type="entry name" value="PROTEIN SERAC1"/>
    <property type="match status" value="1"/>
</dbReference>
<keyword evidence="6" id="KW-0472">Membrane</keyword>
<gene>
    <name evidence="7" type="ORF">IFM53868_04387</name>
</gene>
<evidence type="ECO:0008006" key="9">
    <source>
        <dbReference type="Google" id="ProtNLM"/>
    </source>
</evidence>
<evidence type="ECO:0000313" key="8">
    <source>
        <dbReference type="Proteomes" id="UP000465266"/>
    </source>
</evidence>
<comment type="caution">
    <text evidence="7">The sequence shown here is derived from an EMBL/GenBank/DDBJ whole genome shotgun (WGS) entry which is preliminary data.</text>
</comment>
<evidence type="ECO:0000256" key="4">
    <source>
        <dbReference type="ARBA" id="ARBA00022824"/>
    </source>
</evidence>
<evidence type="ECO:0000256" key="1">
    <source>
        <dbReference type="ARBA" id="ARBA00004173"/>
    </source>
</evidence>
<keyword evidence="5" id="KW-0496">Mitochondrion</keyword>
<keyword evidence="4" id="KW-0256">Endoplasmic reticulum</keyword>
<dbReference type="Gene3D" id="3.40.50.1820">
    <property type="entry name" value="alpha/beta hydrolase"/>
    <property type="match status" value="1"/>
</dbReference>
<organism evidence="7 8">
    <name type="scientific">Aspergillus udagawae</name>
    <dbReference type="NCBI Taxonomy" id="91492"/>
    <lineage>
        <taxon>Eukaryota</taxon>
        <taxon>Fungi</taxon>
        <taxon>Dikarya</taxon>
        <taxon>Ascomycota</taxon>
        <taxon>Pezizomycotina</taxon>
        <taxon>Eurotiomycetes</taxon>
        <taxon>Eurotiomycetidae</taxon>
        <taxon>Eurotiales</taxon>
        <taxon>Aspergillaceae</taxon>
        <taxon>Aspergillus</taxon>
        <taxon>Aspergillus subgen. Fumigati</taxon>
    </lineage>
</organism>
<dbReference type="EMBL" id="BLKG01000038">
    <property type="protein sequence ID" value="GFF85142.1"/>
    <property type="molecule type" value="Genomic_DNA"/>
</dbReference>
<dbReference type="InterPro" id="IPR029058">
    <property type="entry name" value="AB_hydrolase_fold"/>
</dbReference>
<sequence>MSSKKLVKPLGFTEIRGGGPTPVADIVLVHGLGGHPEDTWTYLSNTTTHSRRSRRRRFFGRERRENTTPVRPKIFWPRELLAQDVQNCRIFTYGYDSDVFNFLGSVNRTNLYQHATDLLVALTDQRRETSTSPIIFVAHSLGGILVKDVLKQSQDSQYKPDLRSVYQYTHGIVFLGTPHRGSDWASLAKNLAVFALGKANTRSLRSLEVDSAELQRLMDNFSVMLKADKVKVCSFVESLGMTGIPGFSGKVVKDFSSRIGDAAEISQTLHADHRNMCKYSGPEDANYQKVLAVLKGFVREIETQTRSVTTTSGSHETM</sequence>
<proteinExistence type="predicted"/>
<accession>A0ABQ1ANF6</accession>
<dbReference type="SUPFAM" id="SSF53474">
    <property type="entry name" value="alpha/beta-Hydrolases"/>
    <property type="match status" value="1"/>
</dbReference>
<dbReference type="PANTHER" id="PTHR48182:SF2">
    <property type="entry name" value="PROTEIN SERAC1"/>
    <property type="match status" value="1"/>
</dbReference>
<evidence type="ECO:0000256" key="5">
    <source>
        <dbReference type="ARBA" id="ARBA00023128"/>
    </source>
</evidence>
<evidence type="ECO:0000256" key="6">
    <source>
        <dbReference type="ARBA" id="ARBA00023136"/>
    </source>
</evidence>